<dbReference type="SMART" id="SM00711">
    <property type="entry name" value="TDU"/>
    <property type="match status" value="2"/>
</dbReference>
<keyword evidence="3" id="KW-1185">Reference proteome</keyword>
<dbReference type="Proteomes" id="UP001177023">
    <property type="component" value="Unassembled WGS sequence"/>
</dbReference>
<gene>
    <name evidence="2" type="ORF">MSPICULIGERA_LOCUS2476</name>
</gene>
<dbReference type="EMBL" id="CATQJA010000724">
    <property type="protein sequence ID" value="CAJ0563551.1"/>
    <property type="molecule type" value="Genomic_DNA"/>
</dbReference>
<feature type="compositionally biased region" description="Low complexity" evidence="1">
    <location>
        <begin position="164"/>
        <end position="182"/>
    </location>
</feature>
<dbReference type="AlphaFoldDB" id="A0AA36FR43"/>
<dbReference type="InterPro" id="IPR006627">
    <property type="entry name" value="TDU_repeat"/>
</dbReference>
<accession>A0AA36FR43</accession>
<sequence length="256" mass="28831">MLIRLLHCEVSRLSDMSLLPGAPASSSTSLTTTVQNLFPTMPTTMASTRRRYSPEHHHTSYLSIPHFYPTNLPKFDVNASLWKLHNERTLQVEPTDMDVASITETTRDVRISEVEEEEDDDKPLDLSMRNVSPSPSTSSVTIIHSPSPSYSVETDRPSVIIEASGSGPSVRRSSSSVGIPSSTASVQEHFRRSLSGKWPRRQRTEEEKARSSPFSKRASFREHKIIEHSTPSIEEHFRKALDPDAFNKWKQKQTSS</sequence>
<comment type="caution">
    <text evidence="2">The sequence shown here is derived from an EMBL/GenBank/DDBJ whole genome shotgun (WGS) entry which is preliminary data.</text>
</comment>
<evidence type="ECO:0000313" key="2">
    <source>
        <dbReference type="EMBL" id="CAJ0563551.1"/>
    </source>
</evidence>
<feature type="compositionally biased region" description="Low complexity" evidence="1">
    <location>
        <begin position="131"/>
        <end position="149"/>
    </location>
</feature>
<name>A0AA36FR43_9BILA</name>
<protein>
    <submittedName>
        <fullName evidence="2">Uncharacterized protein</fullName>
    </submittedName>
</protein>
<reference evidence="2" key="1">
    <citation type="submission" date="2023-06" db="EMBL/GenBank/DDBJ databases">
        <authorList>
            <person name="Delattre M."/>
        </authorList>
    </citation>
    <scope>NUCLEOTIDE SEQUENCE</scope>
    <source>
        <strain evidence="2">AF72</strain>
    </source>
</reference>
<evidence type="ECO:0000313" key="3">
    <source>
        <dbReference type="Proteomes" id="UP001177023"/>
    </source>
</evidence>
<feature type="compositionally biased region" description="Basic and acidic residues" evidence="1">
    <location>
        <begin position="219"/>
        <end position="231"/>
    </location>
</feature>
<organism evidence="2 3">
    <name type="scientific">Mesorhabditis spiculigera</name>
    <dbReference type="NCBI Taxonomy" id="96644"/>
    <lineage>
        <taxon>Eukaryota</taxon>
        <taxon>Metazoa</taxon>
        <taxon>Ecdysozoa</taxon>
        <taxon>Nematoda</taxon>
        <taxon>Chromadorea</taxon>
        <taxon>Rhabditida</taxon>
        <taxon>Rhabditina</taxon>
        <taxon>Rhabditomorpha</taxon>
        <taxon>Rhabditoidea</taxon>
        <taxon>Rhabditidae</taxon>
        <taxon>Mesorhabditinae</taxon>
        <taxon>Mesorhabditis</taxon>
    </lineage>
</organism>
<proteinExistence type="predicted"/>
<feature type="compositionally biased region" description="Basic residues" evidence="1">
    <location>
        <begin position="192"/>
        <end position="201"/>
    </location>
</feature>
<evidence type="ECO:0000256" key="1">
    <source>
        <dbReference type="SAM" id="MobiDB-lite"/>
    </source>
</evidence>
<feature type="non-terminal residue" evidence="2">
    <location>
        <position position="1"/>
    </location>
</feature>
<feature type="region of interest" description="Disordered" evidence="1">
    <location>
        <begin position="109"/>
        <end position="231"/>
    </location>
</feature>